<name>A0ACC2VEB7_9TREE</name>
<evidence type="ECO:0000313" key="1">
    <source>
        <dbReference type="EMBL" id="KAJ9097445.1"/>
    </source>
</evidence>
<keyword evidence="2" id="KW-1185">Reference proteome</keyword>
<accession>A0ACC2VEB7</accession>
<reference evidence="1" key="1">
    <citation type="submission" date="2023-04" db="EMBL/GenBank/DDBJ databases">
        <title>Draft Genome sequencing of Naganishia species isolated from polar environments using Oxford Nanopore Technology.</title>
        <authorList>
            <person name="Leo P."/>
            <person name="Venkateswaran K."/>
        </authorList>
    </citation>
    <scope>NUCLEOTIDE SEQUENCE</scope>
    <source>
        <strain evidence="1">MNA-CCFEE 5262</strain>
    </source>
</reference>
<protein>
    <submittedName>
        <fullName evidence="1">Uncharacterized protein</fullName>
    </submittedName>
</protein>
<sequence>MPYLTPTSPGGARGRAANGVVMKNVTNSDKTASLQIPNGGAVTSEYVPFIYAIDWQLLNSCALPSTTNALAFLIHPPTPDKHTEQDPFQQTEKSSQAPPSPTSTVDFPVSSPNTAVSISSIVERQQTLPEVRSPPRRFKHFGPSSLWKDDAQADSSNDSTEASPLGSIDAIASSQQRTRGRPRLFGFTEMAPESTTNSSAESSINGSRNSSPTRSPGLEMIPRSNRRASSMKLHERVSPPQSASNTPVASPTPASAPLPSIPRRQSVGRSHSEITVTRSAKAVPQRILARVAPKPSLSTRTAAQRNETALKLDLESLALKSTEASSISPALPSPLIRKKSGEVLKPSLKSVSSYSDVGQALHLSPGVRSLPSTPSCPKFVHFDTHLERVKLFLHDQKPAVVSRDASPIDCISTSEGEEYPFPATDEEDEGKRLLEIRLPNFPTQHEVGADLYLESLFLDDDRKTLKGVIRVKNISFSKWVAVRFTFDWWSTTNETSATFKESVQGGQYDRFQFSLKLHDMLRKLEEKTLFIALRYNTEGREIWDNNNGQNYEVKFAKTAIPNRKNLISARGSGLISPGMGRSIGGRTSQWDVNGKRDDRMSDLRAHLSRLAAGDDQVDPDDGHPPIVLRGQSLSPVRRPGGLPRRKESGNTNGELKPPGSPGAGPLSPLAQRYDFSYSLQTARGGKKTSPSSRSIDLPASPTGLTFPTDIAKPSMEFYSPQLNLIKDLPSKGLSKPVEPTNSDVKTVGRISLPPPQLAVHGPSPPLDYFTPSAPSGTTGPDRKSPVAPSTDLPRMYSPLPSFMSKPPGRQDSSTSLGLTDTDRYNSNERLDSLDDSPPSIGHSTTSSITSNDSPQSPPQPDLPRAVSSENLASLDYNSILEKFCWGGGHPGRFADLGANHFATNGSGLDKHTSSSESDIPKFYIDHLETYTGNVHSPPPADRATTPKARFSGGRGQEKEKGESFFKAVSRSLQSSPVQSPMPTPGGRTAIAS</sequence>
<organism evidence="1 2">
    <name type="scientific">Naganishia adeliensis</name>
    <dbReference type="NCBI Taxonomy" id="92952"/>
    <lineage>
        <taxon>Eukaryota</taxon>
        <taxon>Fungi</taxon>
        <taxon>Dikarya</taxon>
        <taxon>Basidiomycota</taxon>
        <taxon>Agaricomycotina</taxon>
        <taxon>Tremellomycetes</taxon>
        <taxon>Filobasidiales</taxon>
        <taxon>Filobasidiaceae</taxon>
        <taxon>Naganishia</taxon>
    </lineage>
</organism>
<proteinExistence type="predicted"/>
<dbReference type="Proteomes" id="UP001230649">
    <property type="component" value="Unassembled WGS sequence"/>
</dbReference>
<comment type="caution">
    <text evidence="1">The sequence shown here is derived from an EMBL/GenBank/DDBJ whole genome shotgun (WGS) entry which is preliminary data.</text>
</comment>
<dbReference type="EMBL" id="JASBWS010000103">
    <property type="protein sequence ID" value="KAJ9097445.1"/>
    <property type="molecule type" value="Genomic_DNA"/>
</dbReference>
<gene>
    <name evidence="1" type="ORF">QFC20_006186</name>
</gene>
<evidence type="ECO:0000313" key="2">
    <source>
        <dbReference type="Proteomes" id="UP001230649"/>
    </source>
</evidence>